<name>A0A2T7EHD4_9POAL</name>
<accession>A0A2T7EHD4</accession>
<dbReference type="Proteomes" id="UP000244336">
    <property type="component" value="Chromosome 3"/>
</dbReference>
<reference evidence="1 2" key="1">
    <citation type="submission" date="2018-04" db="EMBL/GenBank/DDBJ databases">
        <title>WGS assembly of Panicum hallii var. hallii HAL2.</title>
        <authorList>
            <person name="Lovell J."/>
            <person name="Jenkins J."/>
            <person name="Lowry D."/>
            <person name="Mamidi S."/>
            <person name="Sreedasyam A."/>
            <person name="Weng X."/>
            <person name="Barry K."/>
            <person name="Bonette J."/>
            <person name="Campitelli B."/>
            <person name="Daum C."/>
            <person name="Gordon S."/>
            <person name="Gould B."/>
            <person name="Lipzen A."/>
            <person name="MacQueen A."/>
            <person name="Palacio-Mejia J."/>
            <person name="Plott C."/>
            <person name="Shakirov E."/>
            <person name="Shu S."/>
            <person name="Yoshinaga Y."/>
            <person name="Zane M."/>
            <person name="Rokhsar D."/>
            <person name="Grimwood J."/>
            <person name="Schmutz J."/>
            <person name="Juenger T."/>
        </authorList>
    </citation>
    <scope>NUCLEOTIDE SEQUENCE [LARGE SCALE GENOMIC DNA]</scope>
    <source>
        <strain evidence="2">cv. HAL2</strain>
    </source>
</reference>
<dbReference type="Gramene" id="PUZ67242">
    <property type="protein sequence ID" value="PUZ67242"/>
    <property type="gene ID" value="GQ55_3G419200"/>
</dbReference>
<protein>
    <submittedName>
        <fullName evidence="1">Uncharacterized protein</fullName>
    </submittedName>
</protein>
<evidence type="ECO:0000313" key="2">
    <source>
        <dbReference type="Proteomes" id="UP000244336"/>
    </source>
</evidence>
<keyword evidence="2" id="KW-1185">Reference proteome</keyword>
<dbReference type="EMBL" id="CM009751">
    <property type="protein sequence ID" value="PUZ67242.1"/>
    <property type="molecule type" value="Genomic_DNA"/>
</dbReference>
<evidence type="ECO:0000313" key="1">
    <source>
        <dbReference type="EMBL" id="PUZ67242.1"/>
    </source>
</evidence>
<organism evidence="1 2">
    <name type="scientific">Panicum hallii var. hallii</name>
    <dbReference type="NCBI Taxonomy" id="1504633"/>
    <lineage>
        <taxon>Eukaryota</taxon>
        <taxon>Viridiplantae</taxon>
        <taxon>Streptophyta</taxon>
        <taxon>Embryophyta</taxon>
        <taxon>Tracheophyta</taxon>
        <taxon>Spermatophyta</taxon>
        <taxon>Magnoliopsida</taxon>
        <taxon>Liliopsida</taxon>
        <taxon>Poales</taxon>
        <taxon>Poaceae</taxon>
        <taxon>PACMAD clade</taxon>
        <taxon>Panicoideae</taxon>
        <taxon>Panicodae</taxon>
        <taxon>Paniceae</taxon>
        <taxon>Panicinae</taxon>
        <taxon>Panicum</taxon>
        <taxon>Panicum sect. Panicum</taxon>
    </lineage>
</organism>
<sequence>MAPRSRQPVSLALLRRALRSSITWSCGRTPCPCVRATSVLVLGGGGGQRWLDDKMECRRSRVKEWQEGAAAGGAYGGGGPRAYAYSAAAAGGIGGSTTRWSAAVAASRSGRRGAARWRLSSPRCRACEHHVLDALPTRGHHAFTLPSPLNRSFALSLSLSHLTEPRQPP</sequence>
<gene>
    <name evidence="1" type="ORF">GQ55_3G419200</name>
</gene>
<dbReference type="AlphaFoldDB" id="A0A2T7EHD4"/>
<proteinExistence type="predicted"/>